<comment type="caution">
    <text evidence="1">The sequence shown here is derived from an EMBL/GenBank/DDBJ whole genome shotgun (WGS) entry which is preliminary data.</text>
</comment>
<sequence>MYGSVRALQNLVGAGCQRALNKITERTGHCKRFSSLIGQPAKVEAVAERTSQTYGQGVKWHEQQRHGFYMDSKSTDGTQRQIKATSTCSVIDVLIGGSSRKKQPVSVGPPDAYCR</sequence>
<dbReference type="EMBL" id="JAIWYP010000017">
    <property type="protein sequence ID" value="KAH3693303.1"/>
    <property type="molecule type" value="Genomic_DNA"/>
</dbReference>
<name>A0A9D4BH38_DREPO</name>
<reference evidence="1" key="1">
    <citation type="journal article" date="2019" name="bioRxiv">
        <title>The Genome of the Zebra Mussel, Dreissena polymorpha: A Resource for Invasive Species Research.</title>
        <authorList>
            <person name="McCartney M.A."/>
            <person name="Auch B."/>
            <person name="Kono T."/>
            <person name="Mallez S."/>
            <person name="Zhang Y."/>
            <person name="Obille A."/>
            <person name="Becker A."/>
            <person name="Abrahante J.E."/>
            <person name="Garbe J."/>
            <person name="Badalamenti J.P."/>
            <person name="Herman A."/>
            <person name="Mangelson H."/>
            <person name="Liachko I."/>
            <person name="Sullivan S."/>
            <person name="Sone E.D."/>
            <person name="Koren S."/>
            <person name="Silverstein K.A.T."/>
            <person name="Beckman K.B."/>
            <person name="Gohl D.M."/>
        </authorList>
    </citation>
    <scope>NUCLEOTIDE SEQUENCE</scope>
    <source>
        <strain evidence="1">Duluth1</strain>
        <tissue evidence="1">Whole animal</tissue>
    </source>
</reference>
<proteinExistence type="predicted"/>
<dbReference type="Proteomes" id="UP000828390">
    <property type="component" value="Unassembled WGS sequence"/>
</dbReference>
<protein>
    <submittedName>
        <fullName evidence="1">Uncharacterized protein</fullName>
    </submittedName>
</protein>
<organism evidence="1 2">
    <name type="scientific">Dreissena polymorpha</name>
    <name type="common">Zebra mussel</name>
    <name type="synonym">Mytilus polymorpha</name>
    <dbReference type="NCBI Taxonomy" id="45954"/>
    <lineage>
        <taxon>Eukaryota</taxon>
        <taxon>Metazoa</taxon>
        <taxon>Spiralia</taxon>
        <taxon>Lophotrochozoa</taxon>
        <taxon>Mollusca</taxon>
        <taxon>Bivalvia</taxon>
        <taxon>Autobranchia</taxon>
        <taxon>Heteroconchia</taxon>
        <taxon>Euheterodonta</taxon>
        <taxon>Imparidentia</taxon>
        <taxon>Neoheterodontei</taxon>
        <taxon>Myida</taxon>
        <taxon>Dreissenoidea</taxon>
        <taxon>Dreissenidae</taxon>
        <taxon>Dreissena</taxon>
    </lineage>
</organism>
<gene>
    <name evidence="1" type="ORF">DPMN_192707</name>
</gene>
<evidence type="ECO:0000313" key="1">
    <source>
        <dbReference type="EMBL" id="KAH3693303.1"/>
    </source>
</evidence>
<keyword evidence="2" id="KW-1185">Reference proteome</keyword>
<dbReference type="AlphaFoldDB" id="A0A9D4BH38"/>
<accession>A0A9D4BH38</accession>
<evidence type="ECO:0000313" key="2">
    <source>
        <dbReference type="Proteomes" id="UP000828390"/>
    </source>
</evidence>
<reference evidence="1" key="2">
    <citation type="submission" date="2020-11" db="EMBL/GenBank/DDBJ databases">
        <authorList>
            <person name="McCartney M.A."/>
            <person name="Auch B."/>
            <person name="Kono T."/>
            <person name="Mallez S."/>
            <person name="Becker A."/>
            <person name="Gohl D.M."/>
            <person name="Silverstein K.A.T."/>
            <person name="Koren S."/>
            <person name="Bechman K.B."/>
            <person name="Herman A."/>
            <person name="Abrahante J.E."/>
            <person name="Garbe J."/>
        </authorList>
    </citation>
    <scope>NUCLEOTIDE SEQUENCE</scope>
    <source>
        <strain evidence="1">Duluth1</strain>
        <tissue evidence="1">Whole animal</tissue>
    </source>
</reference>